<evidence type="ECO:0000256" key="3">
    <source>
        <dbReference type="ARBA" id="ARBA00023015"/>
    </source>
</evidence>
<dbReference type="PROSITE" id="PS50110">
    <property type="entry name" value="RESPONSE_REGULATORY"/>
    <property type="match status" value="1"/>
</dbReference>
<keyword evidence="2" id="KW-0902">Two-component regulatory system</keyword>
<dbReference type="OrthoDB" id="8874570at2"/>
<organism evidence="9 10">
    <name type="scientific">Dyella japonica A8</name>
    <dbReference type="NCBI Taxonomy" id="1217721"/>
    <lineage>
        <taxon>Bacteria</taxon>
        <taxon>Pseudomonadati</taxon>
        <taxon>Pseudomonadota</taxon>
        <taxon>Gammaproteobacteria</taxon>
        <taxon>Lysobacterales</taxon>
        <taxon>Rhodanobacteraceae</taxon>
        <taxon>Dyella</taxon>
    </lineage>
</organism>
<accession>A0A075K465</accession>
<dbReference type="PANTHER" id="PTHR48111:SF1">
    <property type="entry name" value="TWO-COMPONENT RESPONSE REGULATOR ORR33"/>
    <property type="match status" value="1"/>
</dbReference>
<name>A0A075K465_9GAMM</name>
<keyword evidence="4" id="KW-0238">DNA-binding</keyword>
<dbReference type="InterPro" id="IPR011006">
    <property type="entry name" value="CheY-like_superfamily"/>
</dbReference>
<protein>
    <submittedName>
        <fullName evidence="9">AraC family transcriptional regulator</fullName>
    </submittedName>
</protein>
<dbReference type="Pfam" id="PF12833">
    <property type="entry name" value="HTH_18"/>
    <property type="match status" value="1"/>
</dbReference>
<keyword evidence="3" id="KW-0805">Transcription regulation</keyword>
<evidence type="ECO:0000259" key="7">
    <source>
        <dbReference type="PROSITE" id="PS01124"/>
    </source>
</evidence>
<evidence type="ECO:0000256" key="5">
    <source>
        <dbReference type="ARBA" id="ARBA00023163"/>
    </source>
</evidence>
<dbReference type="InterPro" id="IPR001789">
    <property type="entry name" value="Sig_transdc_resp-reg_receiver"/>
</dbReference>
<dbReference type="GO" id="GO:0032993">
    <property type="term" value="C:protein-DNA complex"/>
    <property type="evidence" value="ECO:0007669"/>
    <property type="project" value="TreeGrafter"/>
</dbReference>
<dbReference type="GO" id="GO:0000976">
    <property type="term" value="F:transcription cis-regulatory region binding"/>
    <property type="evidence" value="ECO:0007669"/>
    <property type="project" value="TreeGrafter"/>
</dbReference>
<dbReference type="KEGG" id="dja:HY57_15220"/>
<dbReference type="PATRIC" id="fig|1217721.7.peg.3116"/>
<dbReference type="InterPro" id="IPR039420">
    <property type="entry name" value="WalR-like"/>
</dbReference>
<dbReference type="InterPro" id="IPR018062">
    <property type="entry name" value="HTH_AraC-typ_CS"/>
</dbReference>
<dbReference type="PANTHER" id="PTHR48111">
    <property type="entry name" value="REGULATOR OF RPOS"/>
    <property type="match status" value="1"/>
</dbReference>
<dbReference type="GO" id="GO:0003700">
    <property type="term" value="F:DNA-binding transcription factor activity"/>
    <property type="evidence" value="ECO:0007669"/>
    <property type="project" value="InterPro"/>
</dbReference>
<dbReference type="SUPFAM" id="SSF46689">
    <property type="entry name" value="Homeodomain-like"/>
    <property type="match status" value="2"/>
</dbReference>
<dbReference type="GO" id="GO:0005829">
    <property type="term" value="C:cytosol"/>
    <property type="evidence" value="ECO:0007669"/>
    <property type="project" value="TreeGrafter"/>
</dbReference>
<evidence type="ECO:0000259" key="8">
    <source>
        <dbReference type="PROSITE" id="PS50110"/>
    </source>
</evidence>
<feature type="modified residue" description="4-aspartylphosphate" evidence="6">
    <location>
        <position position="56"/>
    </location>
</feature>
<evidence type="ECO:0000256" key="6">
    <source>
        <dbReference type="PROSITE-ProRule" id="PRU00169"/>
    </source>
</evidence>
<evidence type="ECO:0000313" key="9">
    <source>
        <dbReference type="EMBL" id="AIF48487.1"/>
    </source>
</evidence>
<keyword evidence="5" id="KW-0804">Transcription</keyword>
<dbReference type="HOGENOM" id="CLU_000445_5_1_6"/>
<keyword evidence="10" id="KW-1185">Reference proteome</keyword>
<gene>
    <name evidence="9" type="ORF">HY57_15220</name>
</gene>
<dbReference type="Gene3D" id="3.40.50.2300">
    <property type="match status" value="1"/>
</dbReference>
<dbReference type="RefSeq" id="WP_019466691.1">
    <property type="nucleotide sequence ID" value="NZ_ALOY01000177.1"/>
</dbReference>
<dbReference type="Gene3D" id="1.10.10.60">
    <property type="entry name" value="Homeodomain-like"/>
    <property type="match status" value="1"/>
</dbReference>
<dbReference type="GO" id="GO:0000156">
    <property type="term" value="F:phosphorelay response regulator activity"/>
    <property type="evidence" value="ECO:0007669"/>
    <property type="project" value="TreeGrafter"/>
</dbReference>
<dbReference type="SUPFAM" id="SSF52172">
    <property type="entry name" value="CheY-like"/>
    <property type="match status" value="1"/>
</dbReference>
<dbReference type="STRING" id="1217721.HY57_15220"/>
<dbReference type="InterPro" id="IPR018060">
    <property type="entry name" value="HTH_AraC"/>
</dbReference>
<dbReference type="Proteomes" id="UP000027987">
    <property type="component" value="Chromosome"/>
</dbReference>
<dbReference type="SMART" id="SM00448">
    <property type="entry name" value="REC"/>
    <property type="match status" value="1"/>
</dbReference>
<dbReference type="InterPro" id="IPR020449">
    <property type="entry name" value="Tscrpt_reg_AraC-type_HTH"/>
</dbReference>
<dbReference type="PROSITE" id="PS00041">
    <property type="entry name" value="HTH_ARAC_FAMILY_1"/>
    <property type="match status" value="1"/>
</dbReference>
<keyword evidence="1 6" id="KW-0597">Phosphoprotein</keyword>
<dbReference type="CDD" id="cd19920">
    <property type="entry name" value="REC_PA4781-like"/>
    <property type="match status" value="1"/>
</dbReference>
<feature type="domain" description="Response regulatory" evidence="8">
    <location>
        <begin position="7"/>
        <end position="123"/>
    </location>
</feature>
<evidence type="ECO:0000256" key="4">
    <source>
        <dbReference type="ARBA" id="ARBA00023125"/>
    </source>
</evidence>
<dbReference type="InterPro" id="IPR009057">
    <property type="entry name" value="Homeodomain-like_sf"/>
</dbReference>
<dbReference type="AlphaFoldDB" id="A0A075K465"/>
<evidence type="ECO:0000256" key="2">
    <source>
        <dbReference type="ARBA" id="ARBA00023012"/>
    </source>
</evidence>
<dbReference type="PRINTS" id="PR00032">
    <property type="entry name" value="HTHARAC"/>
</dbReference>
<dbReference type="SMART" id="SM00342">
    <property type="entry name" value="HTH_ARAC"/>
    <property type="match status" value="1"/>
</dbReference>
<evidence type="ECO:0000256" key="1">
    <source>
        <dbReference type="ARBA" id="ARBA00022553"/>
    </source>
</evidence>
<proteinExistence type="predicted"/>
<reference evidence="9 10" key="1">
    <citation type="submission" date="2014-07" db="EMBL/GenBank/DDBJ databases">
        <title>Complete Genome Sequence of Dyella japonica Strain A8 Isolated from Malaysian Tropical Soil.</title>
        <authorList>
            <person name="Hui R.K.H."/>
            <person name="Chen J.-W."/>
            <person name="Chan K.-G."/>
            <person name="Leung F.C.C."/>
        </authorList>
    </citation>
    <scope>NUCLEOTIDE SEQUENCE [LARGE SCALE GENOMIC DNA]</scope>
    <source>
        <strain evidence="9 10">A8</strain>
    </source>
</reference>
<evidence type="ECO:0000313" key="10">
    <source>
        <dbReference type="Proteomes" id="UP000027987"/>
    </source>
</evidence>
<dbReference type="Pfam" id="PF00072">
    <property type="entry name" value="Response_reg"/>
    <property type="match status" value="1"/>
</dbReference>
<dbReference type="EMBL" id="CP008884">
    <property type="protein sequence ID" value="AIF48487.1"/>
    <property type="molecule type" value="Genomic_DNA"/>
</dbReference>
<feature type="domain" description="HTH araC/xylS-type" evidence="7">
    <location>
        <begin position="150"/>
        <end position="248"/>
    </location>
</feature>
<sequence>MAKHQPFVLIIDDHPEELRAVTELLRVENIRVNLATDAQQGYQRAQALSPDLILLDVRMPGADGFAVCRMLKAGPRTQDIPILFLSAASADEERLEGLLHGGVDYILKPCLPREVLARVRIHLQLSLRAGKPGAESEPEALLSPDEVMLRAAIRFISDHLNQVPSLADIADKVGTHSKRLSSIFREHMGVTVFHWIREERLRRGRELLTESYMSMQDIADQVGFRSACNFTTAFRERMGMTPTAFRASTRVRETHGGE</sequence>
<dbReference type="PROSITE" id="PS01124">
    <property type="entry name" value="HTH_ARAC_FAMILY_2"/>
    <property type="match status" value="1"/>
</dbReference>